<evidence type="ECO:0000313" key="3">
    <source>
        <dbReference type="Proteomes" id="UP000604825"/>
    </source>
</evidence>
<feature type="region of interest" description="Disordered" evidence="1">
    <location>
        <begin position="30"/>
        <end position="59"/>
    </location>
</feature>
<evidence type="ECO:0000256" key="1">
    <source>
        <dbReference type="SAM" id="MobiDB-lite"/>
    </source>
</evidence>
<feature type="region of interest" description="Disordered" evidence="1">
    <location>
        <begin position="89"/>
        <end position="120"/>
    </location>
</feature>
<dbReference type="Proteomes" id="UP000604825">
    <property type="component" value="Unassembled WGS sequence"/>
</dbReference>
<reference evidence="2" key="1">
    <citation type="submission" date="2020-10" db="EMBL/GenBank/DDBJ databases">
        <authorList>
            <person name="Han B."/>
            <person name="Lu T."/>
            <person name="Zhao Q."/>
            <person name="Huang X."/>
            <person name="Zhao Y."/>
        </authorList>
    </citation>
    <scope>NUCLEOTIDE SEQUENCE</scope>
</reference>
<feature type="compositionally biased region" description="Polar residues" evidence="1">
    <location>
        <begin position="96"/>
        <end position="108"/>
    </location>
</feature>
<dbReference type="AlphaFoldDB" id="A0A811NA43"/>
<keyword evidence="3" id="KW-1185">Reference proteome</keyword>
<proteinExistence type="predicted"/>
<comment type="caution">
    <text evidence="2">The sequence shown here is derived from an EMBL/GenBank/DDBJ whole genome shotgun (WGS) entry which is preliminary data.</text>
</comment>
<accession>A0A811NA43</accession>
<sequence length="120" mass="12453">MGAQESVRDAGRSGCRGELLQCRRGSVEGLGGVEGLGRAEGESFSVSSHPSRHPRLSESVVQGAVVVVARSSRASRIRSASSVVVASPRLRAGHGSSWTEAQQRSTEGNPPRHDGLGAGH</sequence>
<gene>
    <name evidence="2" type="ORF">NCGR_LOCUS14127</name>
</gene>
<name>A0A811NA43_9POAL</name>
<feature type="compositionally biased region" description="Basic and acidic residues" evidence="1">
    <location>
        <begin position="110"/>
        <end position="120"/>
    </location>
</feature>
<evidence type="ECO:0000313" key="2">
    <source>
        <dbReference type="EMBL" id="CAD6220682.1"/>
    </source>
</evidence>
<dbReference type="EMBL" id="CAJGYO010000003">
    <property type="protein sequence ID" value="CAD6220682.1"/>
    <property type="molecule type" value="Genomic_DNA"/>
</dbReference>
<protein>
    <submittedName>
        <fullName evidence="2">Uncharacterized protein</fullName>
    </submittedName>
</protein>
<organism evidence="2 3">
    <name type="scientific">Miscanthus lutarioriparius</name>
    <dbReference type="NCBI Taxonomy" id="422564"/>
    <lineage>
        <taxon>Eukaryota</taxon>
        <taxon>Viridiplantae</taxon>
        <taxon>Streptophyta</taxon>
        <taxon>Embryophyta</taxon>
        <taxon>Tracheophyta</taxon>
        <taxon>Spermatophyta</taxon>
        <taxon>Magnoliopsida</taxon>
        <taxon>Liliopsida</taxon>
        <taxon>Poales</taxon>
        <taxon>Poaceae</taxon>
        <taxon>PACMAD clade</taxon>
        <taxon>Panicoideae</taxon>
        <taxon>Andropogonodae</taxon>
        <taxon>Andropogoneae</taxon>
        <taxon>Saccharinae</taxon>
        <taxon>Miscanthus</taxon>
    </lineage>
</organism>